<evidence type="ECO:0000256" key="5">
    <source>
        <dbReference type="SAM" id="MobiDB-lite"/>
    </source>
</evidence>
<keyword evidence="8" id="KW-1185">Reference proteome</keyword>
<dbReference type="KEGG" id="serw:FY030_06705"/>
<gene>
    <name evidence="7" type="ORF">FY030_06705</name>
</gene>
<dbReference type="RefSeq" id="WP_158062689.1">
    <property type="nucleotide sequence ID" value="NZ_CP044427.1"/>
</dbReference>
<evidence type="ECO:0000256" key="3">
    <source>
        <dbReference type="ARBA" id="ARBA00022679"/>
    </source>
</evidence>
<dbReference type="EMBL" id="CP044427">
    <property type="protein sequence ID" value="QFG70197.1"/>
    <property type="molecule type" value="Genomic_DNA"/>
</dbReference>
<feature type="domain" description="Carbohydrate kinase FGGY N-terminal" evidence="6">
    <location>
        <begin position="10"/>
        <end position="68"/>
    </location>
</feature>
<evidence type="ECO:0000256" key="1">
    <source>
        <dbReference type="ARBA" id="ARBA00009156"/>
    </source>
</evidence>
<keyword evidence="2" id="KW-0859">Xylose metabolism</keyword>
<dbReference type="Proteomes" id="UP000326546">
    <property type="component" value="Chromosome"/>
</dbReference>
<name>A0A5J6V9L6_9MICO</name>
<dbReference type="AlphaFoldDB" id="A0A5J6V9L6"/>
<dbReference type="GO" id="GO:0042732">
    <property type="term" value="P:D-xylose metabolic process"/>
    <property type="evidence" value="ECO:0007669"/>
    <property type="project" value="UniProtKB-KW"/>
</dbReference>
<sequence>MSDGPRAGDRLAWLREHEPELADRTAAVALPHDWLTWRLRGTGALEELVTDRSDASGTGYWSPPTGAYLPDVVRGVLGHDVLLPPGAGPRGGRGHGSRAGARHTPGTGRVDRLPAGRCPV</sequence>
<accession>A0A5J6V9L6</accession>
<dbReference type="SUPFAM" id="SSF53067">
    <property type="entry name" value="Actin-like ATPase domain"/>
    <property type="match status" value="1"/>
</dbReference>
<evidence type="ECO:0000256" key="2">
    <source>
        <dbReference type="ARBA" id="ARBA00022629"/>
    </source>
</evidence>
<dbReference type="InterPro" id="IPR043129">
    <property type="entry name" value="ATPase_NBD"/>
</dbReference>
<dbReference type="PANTHER" id="PTHR43095">
    <property type="entry name" value="SUGAR KINASE"/>
    <property type="match status" value="1"/>
</dbReference>
<dbReference type="InterPro" id="IPR018484">
    <property type="entry name" value="FGGY_N"/>
</dbReference>
<keyword evidence="4" id="KW-0418">Kinase</keyword>
<feature type="region of interest" description="Disordered" evidence="5">
    <location>
        <begin position="83"/>
        <end position="120"/>
    </location>
</feature>
<evidence type="ECO:0000256" key="4">
    <source>
        <dbReference type="ARBA" id="ARBA00022777"/>
    </source>
</evidence>
<comment type="similarity">
    <text evidence="1">Belongs to the FGGY kinase family.</text>
</comment>
<reference evidence="7 8" key="1">
    <citation type="submission" date="2019-09" db="EMBL/GenBank/DDBJ databases">
        <title>Serinicoccus pratensis sp. nov., isolated from meadow soil.</title>
        <authorList>
            <person name="Zhang W."/>
        </authorList>
    </citation>
    <scope>NUCLEOTIDE SEQUENCE [LARGE SCALE GENOMIC DNA]</scope>
    <source>
        <strain evidence="7 8">W204</strain>
    </source>
</reference>
<keyword evidence="3" id="KW-0808">Transferase</keyword>
<evidence type="ECO:0000313" key="8">
    <source>
        <dbReference type="Proteomes" id="UP000326546"/>
    </source>
</evidence>
<proteinExistence type="inferred from homology"/>
<dbReference type="InterPro" id="IPR050406">
    <property type="entry name" value="FGGY_Carb_Kinase"/>
</dbReference>
<evidence type="ECO:0000313" key="7">
    <source>
        <dbReference type="EMBL" id="QFG70197.1"/>
    </source>
</evidence>
<keyword evidence="2" id="KW-0119">Carbohydrate metabolism</keyword>
<dbReference type="GO" id="GO:0016301">
    <property type="term" value="F:kinase activity"/>
    <property type="evidence" value="ECO:0007669"/>
    <property type="project" value="UniProtKB-KW"/>
</dbReference>
<dbReference type="OrthoDB" id="9782710at2"/>
<organism evidence="7 8">
    <name type="scientific">Ornithinimicrobium pratense</name>
    <dbReference type="NCBI Taxonomy" id="2593973"/>
    <lineage>
        <taxon>Bacteria</taxon>
        <taxon>Bacillati</taxon>
        <taxon>Actinomycetota</taxon>
        <taxon>Actinomycetes</taxon>
        <taxon>Micrococcales</taxon>
        <taxon>Ornithinimicrobiaceae</taxon>
        <taxon>Ornithinimicrobium</taxon>
    </lineage>
</organism>
<dbReference type="Pfam" id="PF00370">
    <property type="entry name" value="FGGY_N"/>
    <property type="match status" value="1"/>
</dbReference>
<dbReference type="PANTHER" id="PTHR43095:SF5">
    <property type="entry name" value="XYLULOSE KINASE"/>
    <property type="match status" value="1"/>
</dbReference>
<protein>
    <recommendedName>
        <fullName evidence="6">Carbohydrate kinase FGGY N-terminal domain-containing protein</fullName>
    </recommendedName>
</protein>
<evidence type="ECO:0000259" key="6">
    <source>
        <dbReference type="Pfam" id="PF00370"/>
    </source>
</evidence>
<dbReference type="Gene3D" id="3.30.420.40">
    <property type="match status" value="1"/>
</dbReference>